<proteinExistence type="predicted"/>
<sequence>MVILGISIGTRTSGIAIINKRGLIEWRTLSFKNPWSAQKADVIVSSYEHYIKRHRVTVVALKIPPLTHQTTAIMMLLEKLVALFTYHGCMVEYKTKKELKGAVPHARNTRQLLEHAALLYPMIVPKVSKELTNRNKYHHKMAEAVLVAHHSRYRDSVTPG</sequence>
<dbReference type="Proteomes" id="UP000321479">
    <property type="component" value="Chromosome"/>
</dbReference>
<dbReference type="SUPFAM" id="SSF53098">
    <property type="entry name" value="Ribonuclease H-like"/>
    <property type="match status" value="1"/>
</dbReference>
<dbReference type="EMBL" id="CP042436">
    <property type="protein sequence ID" value="QEC61729.1"/>
    <property type="molecule type" value="Genomic_DNA"/>
</dbReference>
<name>A0A5B8URZ8_9SPHI</name>
<dbReference type="Gene3D" id="3.30.420.10">
    <property type="entry name" value="Ribonuclease H-like superfamily/Ribonuclease H"/>
    <property type="match status" value="1"/>
</dbReference>
<evidence type="ECO:0000313" key="2">
    <source>
        <dbReference type="Proteomes" id="UP000321479"/>
    </source>
</evidence>
<dbReference type="AlphaFoldDB" id="A0A5B8URZ8"/>
<dbReference type="OrthoDB" id="798490at2"/>
<protein>
    <recommendedName>
        <fullName evidence="3">Holliday junction resolvase RuvC</fullName>
    </recommendedName>
</protein>
<dbReference type="InterPro" id="IPR036397">
    <property type="entry name" value="RNaseH_sf"/>
</dbReference>
<reference evidence="1 2" key="1">
    <citation type="journal article" date="2017" name="Curr. Microbiol.">
        <title>Mucilaginibacter ginsenosidivorans sp. nov., Isolated from Soil of Ginseng Field.</title>
        <authorList>
            <person name="Kim M.M."/>
            <person name="Siddiqi M.Z."/>
            <person name="Im W.T."/>
        </authorList>
    </citation>
    <scope>NUCLEOTIDE SEQUENCE [LARGE SCALE GENOMIC DNA]</scope>
    <source>
        <strain evidence="1 2">Gsoil 3017</strain>
    </source>
</reference>
<accession>A0A5B8URZ8</accession>
<dbReference type="KEGG" id="mgin:FRZ54_03730"/>
<organism evidence="1 2">
    <name type="scientific">Mucilaginibacter ginsenosidivorans</name>
    <dbReference type="NCBI Taxonomy" id="398053"/>
    <lineage>
        <taxon>Bacteria</taxon>
        <taxon>Pseudomonadati</taxon>
        <taxon>Bacteroidota</taxon>
        <taxon>Sphingobacteriia</taxon>
        <taxon>Sphingobacteriales</taxon>
        <taxon>Sphingobacteriaceae</taxon>
        <taxon>Mucilaginibacter</taxon>
    </lineage>
</organism>
<dbReference type="InterPro" id="IPR012337">
    <property type="entry name" value="RNaseH-like_sf"/>
</dbReference>
<evidence type="ECO:0000313" key="1">
    <source>
        <dbReference type="EMBL" id="QEC61729.1"/>
    </source>
</evidence>
<keyword evidence="2" id="KW-1185">Reference proteome</keyword>
<gene>
    <name evidence="1" type="ORF">FRZ54_03730</name>
</gene>
<evidence type="ECO:0008006" key="3">
    <source>
        <dbReference type="Google" id="ProtNLM"/>
    </source>
</evidence>
<dbReference type="RefSeq" id="WP_147030306.1">
    <property type="nucleotide sequence ID" value="NZ_CP042436.1"/>
</dbReference>
<dbReference type="GO" id="GO:0003676">
    <property type="term" value="F:nucleic acid binding"/>
    <property type="evidence" value="ECO:0007669"/>
    <property type="project" value="InterPro"/>
</dbReference>